<accession>A0A366HV43</accession>
<proteinExistence type="predicted"/>
<keyword evidence="6" id="KW-1185">Reference proteome</keyword>
<keyword evidence="3" id="KW-0804">Transcription</keyword>
<name>A0A366HV43_9BACT</name>
<keyword evidence="2" id="KW-0731">Sigma factor</keyword>
<feature type="region of interest" description="Disordered" evidence="4">
    <location>
        <begin position="1"/>
        <end position="26"/>
    </location>
</feature>
<dbReference type="EMBL" id="QNRR01000001">
    <property type="protein sequence ID" value="RBP48161.1"/>
    <property type="molecule type" value="Genomic_DNA"/>
</dbReference>
<evidence type="ECO:0000256" key="4">
    <source>
        <dbReference type="SAM" id="MobiDB-lite"/>
    </source>
</evidence>
<dbReference type="Gene3D" id="1.10.1740.10">
    <property type="match status" value="1"/>
</dbReference>
<evidence type="ECO:0000313" key="5">
    <source>
        <dbReference type="EMBL" id="RBP48161.1"/>
    </source>
</evidence>
<comment type="caution">
    <text evidence="5">The sequence shown here is derived from an EMBL/GenBank/DDBJ whole genome shotgun (WGS) entry which is preliminary data.</text>
</comment>
<dbReference type="PANTHER" id="PTHR43133:SF51">
    <property type="entry name" value="RNA POLYMERASE SIGMA FACTOR"/>
    <property type="match status" value="1"/>
</dbReference>
<keyword evidence="1" id="KW-0805">Transcription regulation</keyword>
<dbReference type="Proteomes" id="UP000253426">
    <property type="component" value="Unassembled WGS sequence"/>
</dbReference>
<organism evidence="5 6">
    <name type="scientific">Roseimicrobium gellanilyticum</name>
    <dbReference type="NCBI Taxonomy" id="748857"/>
    <lineage>
        <taxon>Bacteria</taxon>
        <taxon>Pseudomonadati</taxon>
        <taxon>Verrucomicrobiota</taxon>
        <taxon>Verrucomicrobiia</taxon>
        <taxon>Verrucomicrobiales</taxon>
        <taxon>Verrucomicrobiaceae</taxon>
        <taxon>Roseimicrobium</taxon>
    </lineage>
</organism>
<protein>
    <submittedName>
        <fullName evidence="5">RNA polymerase sigma-70 factor (ECF subfamily)</fullName>
    </submittedName>
</protein>
<dbReference type="PANTHER" id="PTHR43133">
    <property type="entry name" value="RNA POLYMERASE ECF-TYPE SIGMA FACTO"/>
    <property type="match status" value="1"/>
</dbReference>
<sequence length="257" mass="29349">MTKSEAEIALSQVTEKPAAQGGKSMPETRWSLVQKVKEQDDQKAKVALGELMKIYWDPLRAFALGRGESLSDVDDAVQGFYEMLITRGSMLTVNQDRGRLRSFLRASFERYLIDQWDKRSAAKRGGGRHHLSLEQEEEEHHQIKELSHDMTPERIFERRWVLTLLARVMEALRANYASRGKEDIYEALKGALEWQSTDFSYAEAGGKIGMNENAVKQAVFRMRKKFGELLRWEVAETVSDPADVDAELRELLNALGN</sequence>
<dbReference type="AlphaFoldDB" id="A0A366HV43"/>
<evidence type="ECO:0000256" key="1">
    <source>
        <dbReference type="ARBA" id="ARBA00023015"/>
    </source>
</evidence>
<evidence type="ECO:0000256" key="2">
    <source>
        <dbReference type="ARBA" id="ARBA00023082"/>
    </source>
</evidence>
<reference evidence="5 6" key="1">
    <citation type="submission" date="2018-06" db="EMBL/GenBank/DDBJ databases">
        <title>Genomic Encyclopedia of Type Strains, Phase IV (KMG-IV): sequencing the most valuable type-strain genomes for metagenomic binning, comparative biology and taxonomic classification.</title>
        <authorList>
            <person name="Goeker M."/>
        </authorList>
    </citation>
    <scope>NUCLEOTIDE SEQUENCE [LARGE SCALE GENOMIC DNA]</scope>
    <source>
        <strain evidence="5 6">DSM 25532</strain>
    </source>
</reference>
<evidence type="ECO:0000313" key="6">
    <source>
        <dbReference type="Proteomes" id="UP000253426"/>
    </source>
</evidence>
<dbReference type="GO" id="GO:0016987">
    <property type="term" value="F:sigma factor activity"/>
    <property type="evidence" value="ECO:0007669"/>
    <property type="project" value="UniProtKB-KW"/>
</dbReference>
<dbReference type="OrthoDB" id="128557at2"/>
<dbReference type="InterPro" id="IPR039425">
    <property type="entry name" value="RNA_pol_sigma-70-like"/>
</dbReference>
<evidence type="ECO:0000256" key="3">
    <source>
        <dbReference type="ARBA" id="ARBA00023163"/>
    </source>
</evidence>
<gene>
    <name evidence="5" type="ORF">DES53_101961</name>
</gene>